<dbReference type="InterPro" id="IPR036513">
    <property type="entry name" value="STAS_dom_sf"/>
</dbReference>
<dbReference type="AlphaFoldDB" id="A0AA94EGC2"/>
<dbReference type="Gene3D" id="3.30.750.24">
    <property type="entry name" value="STAS domain"/>
    <property type="match status" value="1"/>
</dbReference>
<evidence type="ECO:0000259" key="1">
    <source>
        <dbReference type="PROSITE" id="PS50801"/>
    </source>
</evidence>
<dbReference type="Proteomes" id="UP000286680">
    <property type="component" value="Unassembled WGS sequence"/>
</dbReference>
<accession>A0AA94EGC2</accession>
<dbReference type="RefSeq" id="WP_105305575.1">
    <property type="nucleotide sequence ID" value="NZ_PIPS01000001.1"/>
</dbReference>
<proteinExistence type="predicted"/>
<feature type="domain" description="STAS" evidence="1">
    <location>
        <begin position="51"/>
        <end position="104"/>
    </location>
</feature>
<reference evidence="3" key="1">
    <citation type="journal article" date="2018" name="Front. Microbiol.">
        <title>Genome-Based Analysis Reveals the Taxonomy and Diversity of the Family Idiomarinaceae.</title>
        <authorList>
            <person name="Liu Y."/>
            <person name="Lai Q."/>
            <person name="Shao Z."/>
        </authorList>
    </citation>
    <scope>NUCLEOTIDE SEQUENCE [LARGE SCALE GENOMIC DNA]</scope>
    <source>
        <strain evidence="3">SN-14</strain>
    </source>
</reference>
<organism evidence="2 3">
    <name type="scientific">Idiomarina aquatica</name>
    <dbReference type="NCBI Taxonomy" id="1327752"/>
    <lineage>
        <taxon>Bacteria</taxon>
        <taxon>Pseudomonadati</taxon>
        <taxon>Pseudomonadota</taxon>
        <taxon>Gammaproteobacteria</taxon>
        <taxon>Alteromonadales</taxon>
        <taxon>Idiomarinaceae</taxon>
        <taxon>Idiomarina</taxon>
    </lineage>
</organism>
<dbReference type="InterPro" id="IPR052746">
    <property type="entry name" value="MlaB_ABC_Transporter"/>
</dbReference>
<dbReference type="InterPro" id="IPR058548">
    <property type="entry name" value="MlaB-like_STAS"/>
</dbReference>
<evidence type="ECO:0000313" key="2">
    <source>
        <dbReference type="EMBL" id="RUO45366.1"/>
    </source>
</evidence>
<keyword evidence="3" id="KW-1185">Reference proteome</keyword>
<gene>
    <name evidence="2" type="ORF">CWE23_05005</name>
</gene>
<name>A0AA94EGC2_9GAMM</name>
<dbReference type="InterPro" id="IPR002645">
    <property type="entry name" value="STAS_dom"/>
</dbReference>
<dbReference type="Pfam" id="PF13466">
    <property type="entry name" value="STAS_2"/>
    <property type="match status" value="1"/>
</dbReference>
<dbReference type="EMBL" id="PIPS01000001">
    <property type="protein sequence ID" value="RUO45366.1"/>
    <property type="molecule type" value="Genomic_DNA"/>
</dbReference>
<dbReference type="PANTHER" id="PTHR35849">
    <property type="entry name" value="BLR2341 PROTEIN"/>
    <property type="match status" value="1"/>
</dbReference>
<dbReference type="SUPFAM" id="SSF52091">
    <property type="entry name" value="SpoIIaa-like"/>
    <property type="match status" value="1"/>
</dbReference>
<evidence type="ECO:0000313" key="3">
    <source>
        <dbReference type="Proteomes" id="UP000286680"/>
    </source>
</evidence>
<protein>
    <submittedName>
        <fullName evidence="2">Sulfate transporter</fullName>
    </submittedName>
</protein>
<dbReference type="PANTHER" id="PTHR35849:SF1">
    <property type="entry name" value="INTERMEMBRANE PHOSPHOLIPID TRANSPORT SYSTEM BINDING PROTEIN MLAB"/>
    <property type="match status" value="1"/>
</dbReference>
<comment type="caution">
    <text evidence="2">The sequence shown here is derived from an EMBL/GenBank/DDBJ whole genome shotgun (WGS) entry which is preliminary data.</text>
</comment>
<dbReference type="PROSITE" id="PS50801">
    <property type="entry name" value="STAS"/>
    <property type="match status" value="1"/>
</dbReference>
<sequence length="104" mass="10906">MASSRKLNGIQISFSDDQHTLELAGALTRETIPAIWSQWLSDVNGKAISRVDVSKVDAVDTAGVALLLEVVKAQNVTSIECVGASQQLQQIAAVSGVEGVLSLS</sequence>